<feature type="domain" description="Tyr recombinase" evidence="2">
    <location>
        <begin position="1"/>
        <end position="38"/>
    </location>
</feature>
<evidence type="ECO:0000313" key="3">
    <source>
        <dbReference type="EMBL" id="KJD42239.1"/>
    </source>
</evidence>
<dbReference type="PATRIC" id="fig|159743.3.peg.6554"/>
<comment type="caution">
    <text evidence="3">The sequence shown here is derived from an EMBL/GenBank/DDBJ whole genome shotgun (WGS) entry which is preliminary data.</text>
</comment>
<dbReference type="GO" id="GO:0015074">
    <property type="term" value="P:DNA integration"/>
    <property type="evidence" value="ECO:0007669"/>
    <property type="project" value="InterPro"/>
</dbReference>
<dbReference type="GO" id="GO:0006310">
    <property type="term" value="P:DNA recombination"/>
    <property type="evidence" value="ECO:0007669"/>
    <property type="project" value="UniProtKB-KW"/>
</dbReference>
<accession>A0A0D7WTB0</accession>
<gene>
    <name evidence="3" type="ORF">QD47_29400</name>
</gene>
<keyword evidence="4" id="KW-1185">Reference proteome</keyword>
<evidence type="ECO:0000256" key="1">
    <source>
        <dbReference type="ARBA" id="ARBA00023172"/>
    </source>
</evidence>
<dbReference type="AlphaFoldDB" id="A0A0D7WTB0"/>
<dbReference type="OrthoDB" id="974902at2"/>
<dbReference type="InterPro" id="IPR013762">
    <property type="entry name" value="Integrase-like_cat_sf"/>
</dbReference>
<organism evidence="3 4">
    <name type="scientific">Paenibacillus terrae</name>
    <dbReference type="NCBI Taxonomy" id="159743"/>
    <lineage>
        <taxon>Bacteria</taxon>
        <taxon>Bacillati</taxon>
        <taxon>Bacillota</taxon>
        <taxon>Bacilli</taxon>
        <taxon>Bacillales</taxon>
        <taxon>Paenibacillaceae</taxon>
        <taxon>Paenibacillus</taxon>
    </lineage>
</organism>
<protein>
    <submittedName>
        <fullName evidence="3">Recombinase XerD</fullName>
    </submittedName>
</protein>
<dbReference type="GO" id="GO:0003677">
    <property type="term" value="F:DNA binding"/>
    <property type="evidence" value="ECO:0007669"/>
    <property type="project" value="InterPro"/>
</dbReference>
<dbReference type="EMBL" id="JTHP01000164">
    <property type="protein sequence ID" value="KJD42239.1"/>
    <property type="molecule type" value="Genomic_DNA"/>
</dbReference>
<dbReference type="Pfam" id="PF00589">
    <property type="entry name" value="Phage_integrase"/>
    <property type="match status" value="1"/>
</dbReference>
<dbReference type="RefSeq" id="WP_044649458.1">
    <property type="nucleotide sequence ID" value="NZ_JTHP01000164.1"/>
</dbReference>
<proteinExistence type="predicted"/>
<dbReference type="Gene3D" id="1.10.443.10">
    <property type="entry name" value="Intergrase catalytic core"/>
    <property type="match status" value="1"/>
</dbReference>
<dbReference type="Proteomes" id="UP000032534">
    <property type="component" value="Unassembled WGS sequence"/>
</dbReference>
<evidence type="ECO:0000259" key="2">
    <source>
        <dbReference type="Pfam" id="PF00589"/>
    </source>
</evidence>
<keyword evidence="1" id="KW-0233">DNA recombination</keyword>
<evidence type="ECO:0000313" key="4">
    <source>
        <dbReference type="Proteomes" id="UP000032534"/>
    </source>
</evidence>
<dbReference type="InterPro" id="IPR011010">
    <property type="entry name" value="DNA_brk_join_enz"/>
</dbReference>
<dbReference type="SUPFAM" id="SSF56349">
    <property type="entry name" value="DNA breaking-rejoining enzymes"/>
    <property type="match status" value="1"/>
</dbReference>
<reference evidence="3 4" key="1">
    <citation type="submission" date="2014-11" db="EMBL/GenBank/DDBJ databases">
        <title>Draft Genome Sequences of Paenibacillus polymyxa NRRL B-30509 and Paenibacillus terrae NRRL B-30644, Strains from a Poultry Environment that Produce Tridecaptin A and Paenicidins.</title>
        <authorList>
            <person name="van Belkum M.J."/>
            <person name="Lohans C.T."/>
            <person name="Vederas J.C."/>
        </authorList>
    </citation>
    <scope>NUCLEOTIDE SEQUENCE [LARGE SCALE GENOMIC DNA]</scope>
    <source>
        <strain evidence="3 4">NRRL B-30644</strain>
    </source>
</reference>
<name>A0A0D7WTB0_9BACL</name>
<dbReference type="InterPro" id="IPR002104">
    <property type="entry name" value="Integrase_catalytic"/>
</dbReference>
<sequence>MLRHTLGYKLVKTTPLTTIQQILGHDHVATTNIYTLTTQQDMAEALANIEW</sequence>